<sequence>MGKDKPGFLTPKAIANRIKSKGLQKLRWYCQMCQKQCRDENGYKCHTASEAHHRQMKIFMENGGKFISSFSSEFLKGYLDIVRRQFGGKRVHANVVYQEYIKDKQHIHMNATRWHSLTGLCLWLGKQGICRVDETEKGWYIEYIDRDPEKEQRKASDARLEKTEDDINRQFLQKQIESMKEKKQHREHSEERKVVQPLKRSDDEDHKIRLDLCLAPKRIKKEEQPEEAGANSSSSDTASASSHVAGKSPPSTAFTKPPIHKPQNPLLLAEKKAKMKAEAQQHDTHSSNTSSVNRSSAAASFSSKASTVPARKNVLDEILAEEERAKERMNRKAYWLTTGIVVKLINRKLPQELLYRRAVVLDMEDNYTAVVRVVNGTTKLKVDQAHVQTVIPPLGEYVLVVNGAYRSEVAIVKGIDKDRNVVDICIDSGLCRGRLVRDVAMDDVCKINDEEST</sequence>
<dbReference type="EMBL" id="GEEE01013219">
    <property type="protein sequence ID" value="JAP50006.1"/>
    <property type="molecule type" value="Transcribed_RNA"/>
</dbReference>
<dbReference type="GO" id="GO:0006260">
    <property type="term" value="P:DNA replication"/>
    <property type="evidence" value="ECO:0007669"/>
    <property type="project" value="TreeGrafter"/>
</dbReference>
<dbReference type="InterPro" id="IPR037321">
    <property type="entry name" value="KIN17-like"/>
</dbReference>
<comment type="similarity">
    <text evidence="1">Belongs to the KIN17 family.</text>
</comment>
<dbReference type="PANTHER" id="PTHR12805">
    <property type="entry name" value="KIN17 KIN, ANTIGENIC DETERMINANT OF RECA PROTEIN HOMOLOG"/>
    <property type="match status" value="1"/>
</dbReference>
<protein>
    <recommendedName>
        <fullName evidence="6">DNA/RNA-binding protein Kin17 WH-like domain-containing protein</fullName>
    </recommendedName>
</protein>
<feature type="compositionally biased region" description="Basic and acidic residues" evidence="5">
    <location>
        <begin position="187"/>
        <end position="202"/>
    </location>
</feature>
<organism evidence="7">
    <name type="scientific">Schistocephalus solidus</name>
    <name type="common">Tapeworm</name>
    <dbReference type="NCBI Taxonomy" id="70667"/>
    <lineage>
        <taxon>Eukaryota</taxon>
        <taxon>Metazoa</taxon>
        <taxon>Spiralia</taxon>
        <taxon>Lophotrochozoa</taxon>
        <taxon>Platyhelminthes</taxon>
        <taxon>Cestoda</taxon>
        <taxon>Eucestoda</taxon>
        <taxon>Diphyllobothriidea</taxon>
        <taxon>Diphyllobothriidae</taxon>
        <taxon>Schistocephalus</taxon>
    </lineage>
</organism>
<evidence type="ECO:0000259" key="6">
    <source>
        <dbReference type="SMART" id="SM01253"/>
    </source>
</evidence>
<dbReference type="GO" id="GO:0003690">
    <property type="term" value="F:double-stranded DNA binding"/>
    <property type="evidence" value="ECO:0007669"/>
    <property type="project" value="TreeGrafter"/>
</dbReference>
<dbReference type="SUPFAM" id="SSF57667">
    <property type="entry name" value="beta-beta-alpha zinc fingers"/>
    <property type="match status" value="1"/>
</dbReference>
<dbReference type="InterPro" id="IPR038254">
    <property type="entry name" value="KIN17_WH-like_sf"/>
</dbReference>
<keyword evidence="2" id="KW-0479">Metal-binding</keyword>
<dbReference type="GO" id="GO:0005634">
    <property type="term" value="C:nucleus"/>
    <property type="evidence" value="ECO:0007669"/>
    <property type="project" value="TreeGrafter"/>
</dbReference>
<evidence type="ECO:0000313" key="7">
    <source>
        <dbReference type="EMBL" id="JAP50006.1"/>
    </source>
</evidence>
<dbReference type="InterPro" id="IPR019447">
    <property type="entry name" value="DNA/RNA-bd_Kin17_WH-like_dom"/>
</dbReference>
<dbReference type="Gene3D" id="2.30.30.30">
    <property type="match status" value="1"/>
</dbReference>
<keyword evidence="3" id="KW-0863">Zinc-finger</keyword>
<dbReference type="InterPro" id="IPR014722">
    <property type="entry name" value="Rib_uL2_dom2"/>
</dbReference>
<dbReference type="FunFam" id="1.10.10.2030:FF:000001">
    <property type="entry name" value="DNA/RNA-binding protein KIN17, putative"/>
    <property type="match status" value="1"/>
</dbReference>
<dbReference type="GO" id="GO:0008270">
    <property type="term" value="F:zinc ion binding"/>
    <property type="evidence" value="ECO:0007669"/>
    <property type="project" value="UniProtKB-KW"/>
</dbReference>
<feature type="compositionally biased region" description="Low complexity" evidence="5">
    <location>
        <begin position="286"/>
        <end position="304"/>
    </location>
</feature>
<evidence type="ECO:0000256" key="1">
    <source>
        <dbReference type="ARBA" id="ARBA00008517"/>
    </source>
</evidence>
<dbReference type="Pfam" id="PF18131">
    <property type="entry name" value="KN17_SH3"/>
    <property type="match status" value="1"/>
</dbReference>
<dbReference type="InterPro" id="IPR041330">
    <property type="entry name" value="KN17_SH3"/>
</dbReference>
<dbReference type="Gene3D" id="1.10.10.2030">
    <property type="entry name" value="DNA/RNA-binding protein Kin17, conserved domain"/>
    <property type="match status" value="1"/>
</dbReference>
<gene>
    <name evidence="7" type="ORF">TR139957</name>
</gene>
<feature type="compositionally biased region" description="Basic and acidic residues" evidence="5">
    <location>
        <begin position="269"/>
        <end position="285"/>
    </location>
</feature>
<evidence type="ECO:0000256" key="2">
    <source>
        <dbReference type="ARBA" id="ARBA00022723"/>
    </source>
</evidence>
<dbReference type="Pfam" id="PF10357">
    <property type="entry name" value="WH_KIN17"/>
    <property type="match status" value="1"/>
</dbReference>
<evidence type="ECO:0000256" key="5">
    <source>
        <dbReference type="SAM" id="MobiDB-lite"/>
    </source>
</evidence>
<dbReference type="InterPro" id="IPR056767">
    <property type="entry name" value="C2H2-Znf_KIN17"/>
</dbReference>
<keyword evidence="4" id="KW-0862">Zinc</keyword>
<name>A0A0X3PS41_SCHSO</name>
<dbReference type="PANTHER" id="PTHR12805:SF0">
    <property type="entry name" value="DNA_RNA-BINDING PROTEIN KIN17"/>
    <property type="match status" value="1"/>
</dbReference>
<feature type="region of interest" description="Disordered" evidence="5">
    <location>
        <begin position="215"/>
        <end position="304"/>
    </location>
</feature>
<dbReference type="SMART" id="SM01253">
    <property type="entry name" value="Kin17_mid"/>
    <property type="match status" value="1"/>
</dbReference>
<dbReference type="GO" id="GO:0006974">
    <property type="term" value="P:DNA damage response"/>
    <property type="evidence" value="ECO:0007669"/>
    <property type="project" value="TreeGrafter"/>
</dbReference>
<reference evidence="7" key="1">
    <citation type="submission" date="2016-01" db="EMBL/GenBank/DDBJ databases">
        <title>Reference transcriptome for the parasite Schistocephalus solidus: insights into the molecular evolution of parasitism.</title>
        <authorList>
            <person name="Hebert F.O."/>
            <person name="Grambauer S."/>
            <person name="Barber I."/>
            <person name="Landry C.R."/>
            <person name="Aubin-Horth N."/>
        </authorList>
    </citation>
    <scope>NUCLEOTIDE SEQUENCE</scope>
</reference>
<proteinExistence type="inferred from homology"/>
<accession>A0A0X3PS41</accession>
<dbReference type="Gene3D" id="2.30.30.140">
    <property type="match status" value="1"/>
</dbReference>
<evidence type="ECO:0000256" key="3">
    <source>
        <dbReference type="ARBA" id="ARBA00022771"/>
    </source>
</evidence>
<dbReference type="Pfam" id="PF25092">
    <property type="entry name" value="SH3_KIN17_C"/>
    <property type="match status" value="1"/>
</dbReference>
<dbReference type="InterPro" id="IPR041995">
    <property type="entry name" value="KOW_KIN17"/>
</dbReference>
<evidence type="ECO:0000256" key="4">
    <source>
        <dbReference type="ARBA" id="ARBA00022833"/>
    </source>
</evidence>
<dbReference type="InterPro" id="IPR036236">
    <property type="entry name" value="Znf_C2H2_sf"/>
</dbReference>
<dbReference type="CDD" id="cd13155">
    <property type="entry name" value="KOW_KIN17"/>
    <property type="match status" value="1"/>
</dbReference>
<feature type="compositionally biased region" description="Low complexity" evidence="5">
    <location>
        <begin position="228"/>
        <end position="245"/>
    </location>
</feature>
<feature type="region of interest" description="Disordered" evidence="5">
    <location>
        <begin position="177"/>
        <end position="202"/>
    </location>
</feature>
<feature type="domain" description="DNA/RNA-binding protein Kin17 WH-like" evidence="6">
    <location>
        <begin position="54"/>
        <end position="177"/>
    </location>
</feature>
<dbReference type="Pfam" id="PF25095">
    <property type="entry name" value="C2H2-zf_KIN17"/>
    <property type="match status" value="1"/>
</dbReference>
<dbReference type="AlphaFoldDB" id="A0A0X3PS41"/>